<reference evidence="2" key="1">
    <citation type="submission" date="2023-04" db="EMBL/GenBank/DDBJ databases">
        <title>Phytophthora fragariaefolia NBRC 109709.</title>
        <authorList>
            <person name="Ichikawa N."/>
            <person name="Sato H."/>
            <person name="Tonouchi N."/>
        </authorList>
    </citation>
    <scope>NUCLEOTIDE SEQUENCE</scope>
    <source>
        <strain evidence="2">NBRC 109709</strain>
    </source>
</reference>
<evidence type="ECO:0000256" key="1">
    <source>
        <dbReference type="SAM" id="MobiDB-lite"/>
    </source>
</evidence>
<dbReference type="AlphaFoldDB" id="A0A9W6XH75"/>
<organism evidence="2 3">
    <name type="scientific">Phytophthora fragariaefolia</name>
    <dbReference type="NCBI Taxonomy" id="1490495"/>
    <lineage>
        <taxon>Eukaryota</taxon>
        <taxon>Sar</taxon>
        <taxon>Stramenopiles</taxon>
        <taxon>Oomycota</taxon>
        <taxon>Peronosporomycetes</taxon>
        <taxon>Peronosporales</taxon>
        <taxon>Peronosporaceae</taxon>
        <taxon>Phytophthora</taxon>
    </lineage>
</organism>
<sequence length="201" mass="22418">MTGQYTRRVPASAKRRSPTYSHRPQPPAPDLDQSVARSGGQYLGFQHGERDHRSLSSAIVKDCRPSVPNQLWIGARFDHPFDADHVEVGLAQLLQHCGVDSKVLDEATILVQFSQEGLHRPQRAREWQIGQRLQILQICFEAVGEYSVTQVIHFAEGPETIHDADRQVPSVAGFQQLLDFLTENVPVGGCYQDVVDITLPA</sequence>
<gene>
    <name evidence="2" type="ORF">Pfra01_001120700</name>
</gene>
<evidence type="ECO:0000313" key="2">
    <source>
        <dbReference type="EMBL" id="GMF38635.1"/>
    </source>
</evidence>
<protein>
    <submittedName>
        <fullName evidence="2">Unnamed protein product</fullName>
    </submittedName>
</protein>
<dbReference type="Proteomes" id="UP001165121">
    <property type="component" value="Unassembled WGS sequence"/>
</dbReference>
<keyword evidence="3" id="KW-1185">Reference proteome</keyword>
<feature type="region of interest" description="Disordered" evidence="1">
    <location>
        <begin position="1"/>
        <end position="36"/>
    </location>
</feature>
<dbReference type="EMBL" id="BSXT01001103">
    <property type="protein sequence ID" value="GMF38635.1"/>
    <property type="molecule type" value="Genomic_DNA"/>
</dbReference>
<accession>A0A9W6XH75</accession>
<name>A0A9W6XH75_9STRA</name>
<evidence type="ECO:0000313" key="3">
    <source>
        <dbReference type="Proteomes" id="UP001165121"/>
    </source>
</evidence>
<comment type="caution">
    <text evidence="2">The sequence shown here is derived from an EMBL/GenBank/DDBJ whole genome shotgun (WGS) entry which is preliminary data.</text>
</comment>
<proteinExistence type="predicted"/>